<dbReference type="Proteomes" id="UP000192276">
    <property type="component" value="Unassembled WGS sequence"/>
</dbReference>
<dbReference type="Gene3D" id="3.40.710.10">
    <property type="entry name" value="DD-peptidase/beta-lactamase superfamily"/>
    <property type="match status" value="1"/>
</dbReference>
<dbReference type="OrthoDB" id="9793489at2"/>
<keyword evidence="2" id="KW-0472">Membrane</keyword>
<evidence type="ECO:0000313" key="6">
    <source>
        <dbReference type="Proteomes" id="UP000192276"/>
    </source>
</evidence>
<dbReference type="STRING" id="550983.A4R26_27910"/>
<evidence type="ECO:0000256" key="2">
    <source>
        <dbReference type="ARBA" id="ARBA00023136"/>
    </source>
</evidence>
<evidence type="ECO:0000256" key="3">
    <source>
        <dbReference type="SAM" id="SignalP"/>
    </source>
</evidence>
<proteinExistence type="predicted"/>
<organism evidence="5 6">
    <name type="scientific">Niastella populi</name>
    <dbReference type="NCBI Taxonomy" id="550983"/>
    <lineage>
        <taxon>Bacteria</taxon>
        <taxon>Pseudomonadati</taxon>
        <taxon>Bacteroidota</taxon>
        <taxon>Chitinophagia</taxon>
        <taxon>Chitinophagales</taxon>
        <taxon>Chitinophagaceae</taxon>
        <taxon>Niastella</taxon>
    </lineage>
</organism>
<dbReference type="GO" id="GO:0016020">
    <property type="term" value="C:membrane"/>
    <property type="evidence" value="ECO:0007669"/>
    <property type="project" value="UniProtKB-SubCell"/>
</dbReference>
<dbReference type="EMBL" id="LWBP01000208">
    <property type="protein sequence ID" value="OQP54389.1"/>
    <property type="molecule type" value="Genomic_DNA"/>
</dbReference>
<evidence type="ECO:0000313" key="5">
    <source>
        <dbReference type="EMBL" id="OQP54389.1"/>
    </source>
</evidence>
<name>A0A1V9F7K0_9BACT</name>
<evidence type="ECO:0000256" key="1">
    <source>
        <dbReference type="ARBA" id="ARBA00004370"/>
    </source>
</evidence>
<accession>A0A1V9F7K0</accession>
<evidence type="ECO:0000259" key="4">
    <source>
        <dbReference type="Pfam" id="PF00144"/>
    </source>
</evidence>
<feature type="domain" description="Beta-lactamase-related" evidence="4">
    <location>
        <begin position="45"/>
        <end position="340"/>
    </location>
</feature>
<dbReference type="SUPFAM" id="SSF56601">
    <property type="entry name" value="beta-lactamase/transpeptidase-like"/>
    <property type="match status" value="1"/>
</dbReference>
<protein>
    <recommendedName>
        <fullName evidence="4">Beta-lactamase-related domain-containing protein</fullName>
    </recommendedName>
</protein>
<dbReference type="Pfam" id="PF00144">
    <property type="entry name" value="Beta-lactamase"/>
    <property type="match status" value="1"/>
</dbReference>
<keyword evidence="6" id="KW-1185">Reference proteome</keyword>
<feature type="chain" id="PRO_5012506357" description="Beta-lactamase-related domain-containing protein" evidence="3">
    <location>
        <begin position="27"/>
        <end position="449"/>
    </location>
</feature>
<dbReference type="InterPro" id="IPR050491">
    <property type="entry name" value="AmpC-like"/>
</dbReference>
<dbReference type="PANTHER" id="PTHR46825:SF11">
    <property type="entry name" value="PENICILLIN-BINDING PROTEIN 4"/>
    <property type="match status" value="1"/>
</dbReference>
<feature type="signal peptide" evidence="3">
    <location>
        <begin position="1"/>
        <end position="26"/>
    </location>
</feature>
<dbReference type="RefSeq" id="WP_081169330.1">
    <property type="nucleotide sequence ID" value="NZ_LWBP01000208.1"/>
</dbReference>
<gene>
    <name evidence="5" type="ORF">A4R26_27910</name>
</gene>
<comment type="subcellular location">
    <subcellularLocation>
        <location evidence="1">Membrane</location>
    </subcellularLocation>
</comment>
<dbReference type="PANTHER" id="PTHR46825">
    <property type="entry name" value="D-ALANYL-D-ALANINE-CARBOXYPEPTIDASE/ENDOPEPTIDASE AMPH"/>
    <property type="match status" value="1"/>
</dbReference>
<comment type="caution">
    <text evidence="5">The sequence shown here is derived from an EMBL/GenBank/DDBJ whole genome shotgun (WGS) entry which is preliminary data.</text>
</comment>
<dbReference type="AlphaFoldDB" id="A0A1V9F7K0"/>
<dbReference type="InterPro" id="IPR001466">
    <property type="entry name" value="Beta-lactam-related"/>
</dbReference>
<reference evidence="6" key="1">
    <citation type="submission" date="2016-04" db="EMBL/GenBank/DDBJ databases">
        <authorList>
            <person name="Chen L."/>
            <person name="Zhuang W."/>
            <person name="Wang G."/>
        </authorList>
    </citation>
    <scope>NUCLEOTIDE SEQUENCE [LARGE SCALE GENOMIC DNA]</scope>
    <source>
        <strain evidence="6">208</strain>
    </source>
</reference>
<sequence length="449" mass="50626">MKKIFIAFMSLAFLCVSCAGFGQNQAAQLDTLMQAYTSLNKFNGTLLVTKNGKVLLNKGYGYRNLANRVLHDKNSVFQIGSVTKQFTTTIILKLQAEKKLSVQDPISKYFPQYPKGDSITIENLMLHTSGIYNYTNDRTFMQNEVTKPANMEKMMAMFKDNPLGFTPGKGWSYSNSAYLLLGYIIESVTKKPYEQIVHDYIFKPLKMTHSGFDFTHLQDKYKSTGYFAVTEKDTIPSTIVDSSVSFSAGAIYSTTEDLLRWHQGLLKNIVLTNAQQEKAYTPVKNHYGYGWSIDSVYGKRVLSHGGGIHGFTSNFSRLPADDVCIVLLSNASSGGLSKITNDIYAILYNKPYEVPRARKAIVLAEDKLKQYIGEYTINERLNLVIELKGSELIATPTNQRPAVLHPEKEDNFFVKEPDIQLKFTRNDKQEIDGFILFQNGAEVKCPKIK</sequence>
<dbReference type="InterPro" id="IPR012338">
    <property type="entry name" value="Beta-lactam/transpept-like"/>
</dbReference>
<keyword evidence="3" id="KW-0732">Signal</keyword>